<evidence type="ECO:0000313" key="3">
    <source>
        <dbReference type="Proteomes" id="UP000325577"/>
    </source>
</evidence>
<feature type="compositionally biased region" description="Low complexity" evidence="1">
    <location>
        <begin position="40"/>
        <end position="50"/>
    </location>
</feature>
<proteinExistence type="predicted"/>
<keyword evidence="3" id="KW-1185">Reference proteome</keyword>
<protein>
    <submittedName>
        <fullName evidence="2">Uncharacterized protein</fullName>
    </submittedName>
</protein>
<reference evidence="2 3" key="1">
    <citation type="submission" date="2019-09" db="EMBL/GenBank/DDBJ databases">
        <title>A chromosome-level genome assembly of the Chinese tupelo Nyssa sinensis.</title>
        <authorList>
            <person name="Yang X."/>
            <person name="Kang M."/>
            <person name="Yang Y."/>
            <person name="Xiong H."/>
            <person name="Wang M."/>
            <person name="Zhang Z."/>
            <person name="Wang Z."/>
            <person name="Wu H."/>
            <person name="Ma T."/>
            <person name="Liu J."/>
            <person name="Xi Z."/>
        </authorList>
    </citation>
    <scope>NUCLEOTIDE SEQUENCE [LARGE SCALE GENOMIC DNA]</scope>
    <source>
        <strain evidence="2">J267</strain>
        <tissue evidence="2">Leaf</tissue>
    </source>
</reference>
<dbReference type="AlphaFoldDB" id="A0A5J5ATJ3"/>
<feature type="region of interest" description="Disordered" evidence="1">
    <location>
        <begin position="1"/>
        <end position="20"/>
    </location>
</feature>
<dbReference type="OrthoDB" id="1075193at2759"/>
<organism evidence="2 3">
    <name type="scientific">Nyssa sinensis</name>
    <dbReference type="NCBI Taxonomy" id="561372"/>
    <lineage>
        <taxon>Eukaryota</taxon>
        <taxon>Viridiplantae</taxon>
        <taxon>Streptophyta</taxon>
        <taxon>Embryophyta</taxon>
        <taxon>Tracheophyta</taxon>
        <taxon>Spermatophyta</taxon>
        <taxon>Magnoliopsida</taxon>
        <taxon>eudicotyledons</taxon>
        <taxon>Gunneridae</taxon>
        <taxon>Pentapetalae</taxon>
        <taxon>asterids</taxon>
        <taxon>Cornales</taxon>
        <taxon>Nyssaceae</taxon>
        <taxon>Nyssa</taxon>
    </lineage>
</organism>
<dbReference type="Proteomes" id="UP000325577">
    <property type="component" value="Linkage Group LG19"/>
</dbReference>
<dbReference type="EMBL" id="CM018042">
    <property type="protein sequence ID" value="KAA8532707.1"/>
    <property type="molecule type" value="Genomic_DNA"/>
</dbReference>
<name>A0A5J5ATJ3_9ASTE</name>
<accession>A0A5J5ATJ3</accession>
<feature type="compositionally biased region" description="Basic and acidic residues" evidence="1">
    <location>
        <begin position="53"/>
        <end position="63"/>
    </location>
</feature>
<evidence type="ECO:0000256" key="1">
    <source>
        <dbReference type="SAM" id="MobiDB-lite"/>
    </source>
</evidence>
<gene>
    <name evidence="2" type="ORF">F0562_032740</name>
</gene>
<feature type="region of interest" description="Disordered" evidence="1">
    <location>
        <begin position="39"/>
        <end position="63"/>
    </location>
</feature>
<sequence>MGGFATGDGNPRTTTTGQSEMVLRDRQWSFAIEMKRQRSTITGNGTAATTKKGRAENEKGNEEVGKVVVEEEEERTNDRESVAVAVASAEVLMEWDDQWPRWCSVGDEQMSWGSSWCPFWDLDFMGEAYNALYSDVAWDDDIWNLKGINEVPNP</sequence>
<evidence type="ECO:0000313" key="2">
    <source>
        <dbReference type="EMBL" id="KAA8532707.1"/>
    </source>
</evidence>